<dbReference type="GO" id="GO:0016740">
    <property type="term" value="F:transferase activity"/>
    <property type="evidence" value="ECO:0007669"/>
    <property type="project" value="UniProtKB-KW"/>
</dbReference>
<evidence type="ECO:0000313" key="1">
    <source>
        <dbReference type="EMBL" id="ATG45159.1"/>
    </source>
</evidence>
<protein>
    <submittedName>
        <fullName evidence="1">Glycosyl transferase family 2</fullName>
    </submittedName>
</protein>
<dbReference type="AlphaFoldDB" id="A0AAN1GUD3"/>
<evidence type="ECO:0000313" key="2">
    <source>
        <dbReference type="Proteomes" id="UP000218606"/>
    </source>
</evidence>
<name>A0AAN1GUD3_9RHOB</name>
<reference evidence="1 2" key="1">
    <citation type="journal article" date="2017" name="Front. Microbiol.">
        <title>Phaeobacter piscinae sp. nov., a species of the Roseobacter group and potential aquaculture probiont.</title>
        <authorList>
            <person name="Sonnenschein E.C."/>
            <person name="Phippen C.B.W."/>
            <person name="Nielsen K.F."/>
            <person name="Mateiu R.V."/>
            <person name="Melchiorsen J."/>
            <person name="Gram L."/>
            <person name="Overmann J."/>
            <person name="Freese H.M."/>
        </authorList>
    </citation>
    <scope>NUCLEOTIDE SEQUENCE [LARGE SCALE GENOMIC DNA]</scope>
    <source>
        <strain evidence="1 2">P13</strain>
    </source>
</reference>
<gene>
    <name evidence="1" type="ORF">PhaeoP13_03272</name>
</gene>
<dbReference type="Proteomes" id="UP000218606">
    <property type="component" value="Chromosome"/>
</dbReference>
<dbReference type="EMBL" id="CP010767">
    <property type="protein sequence ID" value="ATG45159.1"/>
    <property type="molecule type" value="Genomic_DNA"/>
</dbReference>
<sequence length="367" mass="41555">MLGAGTKLAHTSARVTGPALAPGSVPLPEISLAAAYRLRWQRRRLLWRAFRSRHQLRRVTDHTAILPDSALIAITVLRNEATRIPFFLQFYRELGVDHFLIVDNDSDDGGVEYLAAQPDVSLWHTTASYRDARFGLDWATWLQIRHGHRRWCLSVDADELLVFGGDTQHGLRGLTHWLDRKGRVGFGALMLDLFPKGPLENVGYSPGDDPRTVLPWFDPGPYRITRQAPRGNLWVQGGTRDRVFFAAEPQRAPTLNKIPLIKWDRRYAYTNSTHAALPRRLNALYDGPNGVLPSGALLHSKFLPEITEKARVEKQRGQHFGQPHQFEGYYDQLAAGPDLWHDKALRYEGPDQLEALGLARAPEWDAD</sequence>
<dbReference type="Pfam" id="PF13704">
    <property type="entry name" value="Glyco_tranf_2_4"/>
    <property type="match status" value="1"/>
</dbReference>
<accession>A0AAN1GUD3</accession>
<organism evidence="1 2">
    <name type="scientific">Phaeobacter piscinae</name>
    <dbReference type="NCBI Taxonomy" id="1580596"/>
    <lineage>
        <taxon>Bacteria</taxon>
        <taxon>Pseudomonadati</taxon>
        <taxon>Pseudomonadota</taxon>
        <taxon>Alphaproteobacteria</taxon>
        <taxon>Rhodobacterales</taxon>
        <taxon>Roseobacteraceae</taxon>
        <taxon>Phaeobacter</taxon>
    </lineage>
</organism>
<proteinExistence type="predicted"/>
<keyword evidence="1" id="KW-0808">Transferase</keyword>